<evidence type="ECO:0000259" key="1">
    <source>
        <dbReference type="Pfam" id="PF13360"/>
    </source>
</evidence>
<dbReference type="InterPro" id="IPR002372">
    <property type="entry name" value="PQQ_rpt_dom"/>
</dbReference>
<organism evidence="2">
    <name type="scientific">hydrothermal vent metagenome</name>
    <dbReference type="NCBI Taxonomy" id="652676"/>
    <lineage>
        <taxon>unclassified sequences</taxon>
        <taxon>metagenomes</taxon>
        <taxon>ecological metagenomes</taxon>
    </lineage>
</organism>
<name>A0A3B1DLA0_9ZZZZ</name>
<gene>
    <name evidence="2" type="ORF">MNBD_PLANCTO02-18</name>
</gene>
<dbReference type="PANTHER" id="PTHR34512">
    <property type="entry name" value="CELL SURFACE PROTEIN"/>
    <property type="match status" value="1"/>
</dbReference>
<dbReference type="PANTHER" id="PTHR34512:SF30">
    <property type="entry name" value="OUTER MEMBRANE PROTEIN ASSEMBLY FACTOR BAMB"/>
    <property type="match status" value="1"/>
</dbReference>
<dbReference type="EMBL" id="UOGL01000553">
    <property type="protein sequence ID" value="VAX41492.1"/>
    <property type="molecule type" value="Genomic_DNA"/>
</dbReference>
<proteinExistence type="predicted"/>
<evidence type="ECO:0000313" key="2">
    <source>
        <dbReference type="EMBL" id="VAX41492.1"/>
    </source>
</evidence>
<dbReference type="InterPro" id="IPR015943">
    <property type="entry name" value="WD40/YVTN_repeat-like_dom_sf"/>
</dbReference>
<dbReference type="SUPFAM" id="SSF50998">
    <property type="entry name" value="Quinoprotein alcohol dehydrogenase-like"/>
    <property type="match status" value="1"/>
</dbReference>
<dbReference type="Gene3D" id="2.130.10.10">
    <property type="entry name" value="YVTN repeat-like/Quinoprotein amine dehydrogenase"/>
    <property type="match status" value="1"/>
</dbReference>
<dbReference type="AlphaFoldDB" id="A0A3B1DLA0"/>
<dbReference type="Pfam" id="PF13360">
    <property type="entry name" value="PQQ_2"/>
    <property type="match status" value="2"/>
</dbReference>
<reference evidence="2" key="1">
    <citation type="submission" date="2018-06" db="EMBL/GenBank/DDBJ databases">
        <authorList>
            <person name="Zhirakovskaya E."/>
        </authorList>
    </citation>
    <scope>NUCLEOTIDE SEQUENCE</scope>
</reference>
<accession>A0A3B1DLA0</accession>
<dbReference type="InterPro" id="IPR011047">
    <property type="entry name" value="Quinoprotein_ADH-like_sf"/>
</dbReference>
<protein>
    <recommendedName>
        <fullName evidence="1">Pyrrolo-quinoline quinone repeat domain-containing protein</fullName>
    </recommendedName>
</protein>
<feature type="non-terminal residue" evidence="2">
    <location>
        <position position="375"/>
    </location>
</feature>
<feature type="domain" description="Pyrrolo-quinoline quinone repeat" evidence="1">
    <location>
        <begin position="294"/>
        <end position="365"/>
    </location>
</feature>
<sequence>MKTLKLSTALLLVLLSSSFATAADWRQFRGSLMNGIAEDSTLPISWNVKSGKNIAWKAELPGRGLSSPIVVGNQVIVTASSGFSQNRLHVLAFDTTTGKLNWKRQFWATGRTQCHIKTCVAAPTPASDGKLVFATFSSNDVVCLDLKGNLKWFRGLTYDFPNASNSLGMSSSLVVSGKTLVVQVECDAVAFTMGLNTANGISRWKIDRPRGANWTSPTLFPKQKNASQNKSKELVLLQSSKGLTAVVPATGKIIWDYGDGASTIPSSVVGNGIVFIPSKGITAVKPIAASDAPKVLWNKGRLSPATSSPFFYRHKIYTVNRAGVINCANATTGDILWRLRLKGPFGATPVAANGKIYYVNEHGLVQIVKPGDKKG</sequence>
<feature type="domain" description="Pyrrolo-quinoline quinone repeat" evidence="1">
    <location>
        <begin position="44"/>
        <end position="176"/>
    </location>
</feature>